<proteinExistence type="predicted"/>
<dbReference type="Gene3D" id="1.25.40.20">
    <property type="entry name" value="Ankyrin repeat-containing domain"/>
    <property type="match status" value="1"/>
</dbReference>
<name>A0ABP0JE81_9DINO</name>
<dbReference type="SMART" id="SM00248">
    <property type="entry name" value="ANK"/>
    <property type="match status" value="1"/>
</dbReference>
<dbReference type="PANTHER" id="PTHR24171">
    <property type="entry name" value="ANKYRIN REPEAT DOMAIN-CONTAINING PROTEIN 39-RELATED"/>
    <property type="match status" value="1"/>
</dbReference>
<dbReference type="Proteomes" id="UP001642464">
    <property type="component" value="Unassembled WGS sequence"/>
</dbReference>
<comment type="caution">
    <text evidence="4">The sequence shown here is derived from an EMBL/GenBank/DDBJ whole genome shotgun (WGS) entry which is preliminary data.</text>
</comment>
<evidence type="ECO:0000256" key="1">
    <source>
        <dbReference type="ARBA" id="ARBA00022737"/>
    </source>
</evidence>
<evidence type="ECO:0000256" key="3">
    <source>
        <dbReference type="PROSITE-ProRule" id="PRU00023"/>
    </source>
</evidence>
<gene>
    <name evidence="4" type="ORF">SCF082_LOCUS11540</name>
</gene>
<organism evidence="4 5">
    <name type="scientific">Durusdinium trenchii</name>
    <dbReference type="NCBI Taxonomy" id="1381693"/>
    <lineage>
        <taxon>Eukaryota</taxon>
        <taxon>Sar</taxon>
        <taxon>Alveolata</taxon>
        <taxon>Dinophyceae</taxon>
        <taxon>Suessiales</taxon>
        <taxon>Symbiodiniaceae</taxon>
        <taxon>Durusdinium</taxon>
    </lineage>
</organism>
<keyword evidence="5" id="KW-1185">Reference proteome</keyword>
<reference evidence="4 5" key="1">
    <citation type="submission" date="2024-02" db="EMBL/GenBank/DDBJ databases">
        <authorList>
            <person name="Chen Y."/>
            <person name="Shah S."/>
            <person name="Dougan E. K."/>
            <person name="Thang M."/>
            <person name="Chan C."/>
        </authorList>
    </citation>
    <scope>NUCLEOTIDE SEQUENCE [LARGE SCALE GENOMIC DNA]</scope>
</reference>
<evidence type="ECO:0000313" key="5">
    <source>
        <dbReference type="Proteomes" id="UP001642464"/>
    </source>
</evidence>
<dbReference type="PANTHER" id="PTHR24171:SF9">
    <property type="entry name" value="ANKYRIN REPEAT DOMAIN-CONTAINING PROTEIN 39"/>
    <property type="match status" value="1"/>
</dbReference>
<dbReference type="PROSITE" id="PS50297">
    <property type="entry name" value="ANK_REP_REGION"/>
    <property type="match status" value="1"/>
</dbReference>
<evidence type="ECO:0000313" key="4">
    <source>
        <dbReference type="EMBL" id="CAK9012517.1"/>
    </source>
</evidence>
<dbReference type="InterPro" id="IPR002110">
    <property type="entry name" value="Ankyrin_rpt"/>
</dbReference>
<protein>
    <submittedName>
        <fullName evidence="4">Uncharacterized protein</fullName>
    </submittedName>
</protein>
<keyword evidence="1" id="KW-0677">Repeat</keyword>
<dbReference type="PROSITE" id="PS50088">
    <property type="entry name" value="ANK_REPEAT"/>
    <property type="match status" value="1"/>
</dbReference>
<dbReference type="Pfam" id="PF12796">
    <property type="entry name" value="Ank_2"/>
    <property type="match status" value="1"/>
</dbReference>
<sequence length="103" mass="10751">MVESNACAALEVASEAPPFLAAASLGQWEVCQETLKKQPACLEVCQVLVSAGADIEATDFHDKTPLAYAAAAHHTEIATLLLDHGAEVEATDCIVRDAGCTVL</sequence>
<dbReference type="SUPFAM" id="SSF48403">
    <property type="entry name" value="Ankyrin repeat"/>
    <property type="match status" value="1"/>
</dbReference>
<dbReference type="EMBL" id="CAXAMM010006836">
    <property type="protein sequence ID" value="CAK9012517.1"/>
    <property type="molecule type" value="Genomic_DNA"/>
</dbReference>
<dbReference type="InterPro" id="IPR036770">
    <property type="entry name" value="Ankyrin_rpt-contain_sf"/>
</dbReference>
<evidence type="ECO:0000256" key="2">
    <source>
        <dbReference type="ARBA" id="ARBA00023043"/>
    </source>
</evidence>
<accession>A0ABP0JE81</accession>
<keyword evidence="2 3" id="KW-0040">ANK repeat</keyword>
<feature type="repeat" description="ANK" evidence="3">
    <location>
        <begin position="61"/>
        <end position="93"/>
    </location>
</feature>